<accession>B4D3E7</accession>
<feature type="chain" id="PRO_5002800470" evidence="1">
    <location>
        <begin position="28"/>
        <end position="142"/>
    </location>
</feature>
<proteinExistence type="predicted"/>
<dbReference type="Proteomes" id="UP000005824">
    <property type="component" value="Unassembled WGS sequence"/>
</dbReference>
<keyword evidence="3" id="KW-1185">Reference proteome</keyword>
<evidence type="ECO:0000256" key="1">
    <source>
        <dbReference type="SAM" id="SignalP"/>
    </source>
</evidence>
<dbReference type="InParanoid" id="B4D3E7"/>
<comment type="caution">
    <text evidence="2">The sequence shown here is derived from an EMBL/GenBank/DDBJ whole genome shotgun (WGS) entry which is preliminary data.</text>
</comment>
<reference evidence="2 3" key="1">
    <citation type="journal article" date="2011" name="J. Bacteriol.">
        <title>Genome sequence of Chthoniobacter flavus Ellin428, an aerobic heterotrophic soil bacterium.</title>
        <authorList>
            <person name="Kant R."/>
            <person name="van Passel M.W."/>
            <person name="Palva A."/>
            <person name="Lucas S."/>
            <person name="Lapidus A."/>
            <person name="Glavina Del Rio T."/>
            <person name="Dalin E."/>
            <person name="Tice H."/>
            <person name="Bruce D."/>
            <person name="Goodwin L."/>
            <person name="Pitluck S."/>
            <person name="Larimer F.W."/>
            <person name="Land M.L."/>
            <person name="Hauser L."/>
            <person name="Sangwan P."/>
            <person name="de Vos W.M."/>
            <person name="Janssen P.H."/>
            <person name="Smidt H."/>
        </authorList>
    </citation>
    <scope>NUCLEOTIDE SEQUENCE [LARGE SCALE GENOMIC DNA]</scope>
    <source>
        <strain evidence="2 3">Ellin428</strain>
    </source>
</reference>
<gene>
    <name evidence="2" type="ORF">CfE428DRAFT_3435</name>
</gene>
<dbReference type="RefSeq" id="WP_006980760.1">
    <property type="nucleotide sequence ID" value="NZ_ABVL01000009.1"/>
</dbReference>
<feature type="signal peptide" evidence="1">
    <location>
        <begin position="1"/>
        <end position="27"/>
    </location>
</feature>
<protein>
    <submittedName>
        <fullName evidence="2">Uncharacterized protein</fullName>
    </submittedName>
</protein>
<sequence length="142" mass="15075" precursor="true">MIFTALPKIAVPPLFALLVALPLRTHAADSVATAEAAIERFRAACDGEIAKAAPADKAKLIRTMRDSQFLMVARKSHDDIADFTDPKFVSAIAKNTLFGSQAALAQSTGDIWVLTYGNMHSLAVYLDATSGTVLCVALIPEG</sequence>
<organism evidence="2 3">
    <name type="scientific">Chthoniobacter flavus Ellin428</name>
    <dbReference type="NCBI Taxonomy" id="497964"/>
    <lineage>
        <taxon>Bacteria</taxon>
        <taxon>Pseudomonadati</taxon>
        <taxon>Verrucomicrobiota</taxon>
        <taxon>Spartobacteria</taxon>
        <taxon>Chthoniobacterales</taxon>
        <taxon>Chthoniobacteraceae</taxon>
        <taxon>Chthoniobacter</taxon>
    </lineage>
</organism>
<evidence type="ECO:0000313" key="3">
    <source>
        <dbReference type="Proteomes" id="UP000005824"/>
    </source>
</evidence>
<dbReference type="AlphaFoldDB" id="B4D3E7"/>
<evidence type="ECO:0000313" key="2">
    <source>
        <dbReference type="EMBL" id="EDY19258.1"/>
    </source>
</evidence>
<keyword evidence="1" id="KW-0732">Signal</keyword>
<name>B4D3E7_9BACT</name>
<dbReference type="EMBL" id="ABVL01000009">
    <property type="protein sequence ID" value="EDY19258.1"/>
    <property type="molecule type" value="Genomic_DNA"/>
</dbReference>
<dbReference type="STRING" id="497964.CfE428DRAFT_3435"/>